<proteinExistence type="predicted"/>
<dbReference type="GeneID" id="20092390"/>
<dbReference type="AlphaFoldDB" id="A0A024T7K2"/>
<feature type="region of interest" description="Disordered" evidence="1">
    <location>
        <begin position="98"/>
        <end position="128"/>
    </location>
</feature>
<accession>A0A024T7K2</accession>
<dbReference type="EMBL" id="KI914319">
    <property type="protein sequence ID" value="ETV89823.1"/>
    <property type="molecule type" value="Genomic_DNA"/>
</dbReference>
<sequence>MSSTRSTAPVATSAYGTRSNTKAPPRLLRQRPPVDEGPPGINPDEPAATLSDFGHRHYVGVDTARLHRTNLFRPGLAAALLRHHRNCRVERLGPGTQHRWPRAGCSNRPRSPWLPSGQSSRGRHRRPSNVVCTTKLPDRCTPSRSPLPCPPLPRLRRLPSCCLVDLNDTTCGVIRLHATFI</sequence>
<feature type="compositionally biased region" description="Polar residues" evidence="1">
    <location>
        <begin position="1"/>
        <end position="22"/>
    </location>
</feature>
<evidence type="ECO:0000256" key="1">
    <source>
        <dbReference type="SAM" id="MobiDB-lite"/>
    </source>
</evidence>
<feature type="non-terminal residue" evidence="2">
    <location>
        <position position="181"/>
    </location>
</feature>
<protein>
    <submittedName>
        <fullName evidence="2">Uncharacterized protein</fullName>
    </submittedName>
</protein>
<reference evidence="2" key="1">
    <citation type="submission" date="2013-12" db="EMBL/GenBank/DDBJ databases">
        <title>The Genome Sequence of Aphanomyces invadans NJM9701.</title>
        <authorList>
            <consortium name="The Broad Institute Genomics Platform"/>
            <person name="Russ C."/>
            <person name="Tyler B."/>
            <person name="van West P."/>
            <person name="Dieguez-Uribeondo J."/>
            <person name="Young S.K."/>
            <person name="Zeng Q."/>
            <person name="Gargeya S."/>
            <person name="Fitzgerald M."/>
            <person name="Abouelleil A."/>
            <person name="Alvarado L."/>
            <person name="Chapman S.B."/>
            <person name="Gainer-Dewar J."/>
            <person name="Goldberg J."/>
            <person name="Griggs A."/>
            <person name="Gujja S."/>
            <person name="Hansen M."/>
            <person name="Howarth C."/>
            <person name="Imamovic A."/>
            <person name="Ireland A."/>
            <person name="Larimer J."/>
            <person name="McCowan C."/>
            <person name="Murphy C."/>
            <person name="Pearson M."/>
            <person name="Poon T.W."/>
            <person name="Priest M."/>
            <person name="Roberts A."/>
            <person name="Saif S."/>
            <person name="Shea T."/>
            <person name="Sykes S."/>
            <person name="Wortman J."/>
            <person name="Nusbaum C."/>
            <person name="Birren B."/>
        </authorList>
    </citation>
    <scope>NUCLEOTIDE SEQUENCE [LARGE SCALE GENOMIC DNA]</scope>
    <source>
        <strain evidence="2">NJM9701</strain>
    </source>
</reference>
<dbReference type="VEuPathDB" id="FungiDB:H310_15340"/>
<gene>
    <name evidence="2" type="ORF">H310_15340</name>
</gene>
<name>A0A024T7K2_9STRA</name>
<dbReference type="RefSeq" id="XP_008881545.1">
    <property type="nucleotide sequence ID" value="XM_008883323.1"/>
</dbReference>
<organism evidence="2">
    <name type="scientific">Aphanomyces invadans</name>
    <dbReference type="NCBI Taxonomy" id="157072"/>
    <lineage>
        <taxon>Eukaryota</taxon>
        <taxon>Sar</taxon>
        <taxon>Stramenopiles</taxon>
        <taxon>Oomycota</taxon>
        <taxon>Saprolegniomycetes</taxon>
        <taxon>Saprolegniales</taxon>
        <taxon>Verrucalvaceae</taxon>
        <taxon>Aphanomyces</taxon>
    </lineage>
</organism>
<feature type="region of interest" description="Disordered" evidence="1">
    <location>
        <begin position="1"/>
        <end position="49"/>
    </location>
</feature>
<evidence type="ECO:0000313" key="2">
    <source>
        <dbReference type="EMBL" id="ETV89823.1"/>
    </source>
</evidence>